<keyword evidence="8 14" id="KW-0863">Zinc-finger</keyword>
<feature type="compositionally biased region" description="Polar residues" evidence="16">
    <location>
        <begin position="2550"/>
        <end position="2600"/>
    </location>
</feature>
<feature type="region of interest" description="Disordered" evidence="16">
    <location>
        <begin position="1919"/>
        <end position="1938"/>
    </location>
</feature>
<dbReference type="InterPro" id="IPR019787">
    <property type="entry name" value="Znf_PHD-finger"/>
</dbReference>
<dbReference type="GO" id="GO:0008270">
    <property type="term" value="F:zinc ion binding"/>
    <property type="evidence" value="ECO:0007669"/>
    <property type="project" value="UniProtKB-KW"/>
</dbReference>
<evidence type="ECO:0000256" key="14">
    <source>
        <dbReference type="PROSITE-ProRule" id="PRU00146"/>
    </source>
</evidence>
<dbReference type="GO" id="GO:0042800">
    <property type="term" value="F:histone H3K4 methyltransferase activity"/>
    <property type="evidence" value="ECO:0007669"/>
    <property type="project" value="TreeGrafter"/>
</dbReference>
<dbReference type="Pfam" id="PF05965">
    <property type="entry name" value="FYRC"/>
    <property type="match status" value="1"/>
</dbReference>
<feature type="region of interest" description="Disordered" evidence="16">
    <location>
        <begin position="4018"/>
        <end position="4111"/>
    </location>
</feature>
<feature type="compositionally biased region" description="Basic and acidic residues" evidence="16">
    <location>
        <begin position="1629"/>
        <end position="1639"/>
    </location>
</feature>
<keyword evidence="2" id="KW-0597">Phosphoprotein</keyword>
<dbReference type="Pfam" id="PF05964">
    <property type="entry name" value="FYRN"/>
    <property type="match status" value="1"/>
</dbReference>
<dbReference type="Gene3D" id="3.30.160.360">
    <property type="match status" value="1"/>
</dbReference>
<dbReference type="SMART" id="SM00249">
    <property type="entry name" value="PHD"/>
    <property type="match status" value="8"/>
</dbReference>
<dbReference type="GO" id="GO:0098687">
    <property type="term" value="C:chromosomal region"/>
    <property type="evidence" value="ECO:0007669"/>
    <property type="project" value="UniProtKB-ARBA"/>
</dbReference>
<feature type="region of interest" description="Disordered" evidence="16">
    <location>
        <begin position="4483"/>
        <end position="4512"/>
    </location>
</feature>
<dbReference type="SMART" id="SM00317">
    <property type="entry name" value="SET"/>
    <property type="match status" value="1"/>
</dbReference>
<dbReference type="PROSITE" id="PS51542">
    <property type="entry name" value="FYRN"/>
    <property type="match status" value="1"/>
</dbReference>
<evidence type="ECO:0000256" key="8">
    <source>
        <dbReference type="ARBA" id="ARBA00022771"/>
    </source>
</evidence>
<evidence type="ECO:0000259" key="17">
    <source>
        <dbReference type="PROSITE" id="PS50016"/>
    </source>
</evidence>
<keyword evidence="11" id="KW-0805">Transcription regulation</keyword>
<dbReference type="Gene3D" id="3.30.40.10">
    <property type="entry name" value="Zinc/RING finger domain, C3HC4 (zinc finger)"/>
    <property type="match status" value="7"/>
</dbReference>
<feature type="compositionally biased region" description="Basic and acidic residues" evidence="16">
    <location>
        <begin position="4483"/>
        <end position="4500"/>
    </location>
</feature>
<dbReference type="PROSITE" id="PS50868">
    <property type="entry name" value="POST_SET"/>
    <property type="match status" value="1"/>
</dbReference>
<feature type="compositionally biased region" description="Low complexity" evidence="16">
    <location>
        <begin position="1500"/>
        <end position="1513"/>
    </location>
</feature>
<feature type="region of interest" description="Disordered" evidence="16">
    <location>
        <begin position="1130"/>
        <end position="1149"/>
    </location>
</feature>
<feature type="compositionally biased region" description="Polar residues" evidence="16">
    <location>
        <begin position="2499"/>
        <end position="2512"/>
    </location>
</feature>
<feature type="compositionally biased region" description="Low complexity" evidence="16">
    <location>
        <begin position="1521"/>
        <end position="1531"/>
    </location>
</feature>
<evidence type="ECO:0000256" key="16">
    <source>
        <dbReference type="SAM" id="MobiDB-lite"/>
    </source>
</evidence>
<evidence type="ECO:0000256" key="10">
    <source>
        <dbReference type="ARBA" id="ARBA00022853"/>
    </source>
</evidence>
<feature type="compositionally biased region" description="Polar residues" evidence="16">
    <location>
        <begin position="2697"/>
        <end position="2709"/>
    </location>
</feature>
<keyword evidence="15" id="KW-0175">Coiled coil</keyword>
<keyword evidence="12" id="KW-0804">Transcription</keyword>
<keyword evidence="7" id="KW-0677">Repeat</keyword>
<dbReference type="FunFam" id="1.10.30.10:FF:000009">
    <property type="entry name" value="Histone-lysine N-methyltransferase"/>
    <property type="match status" value="1"/>
</dbReference>
<evidence type="ECO:0000259" key="20">
    <source>
        <dbReference type="PROSITE" id="PS51805"/>
    </source>
</evidence>
<keyword evidence="6" id="KW-0479">Metal-binding</keyword>
<feature type="domain" description="PHD-type" evidence="17">
    <location>
        <begin position="845"/>
        <end position="900"/>
    </location>
</feature>
<name>A0A8S0ZWI6_ARCPL</name>
<feature type="region of interest" description="Disordered" evidence="16">
    <location>
        <begin position="989"/>
        <end position="1012"/>
    </location>
</feature>
<feature type="compositionally biased region" description="Low complexity" evidence="16">
    <location>
        <begin position="2713"/>
        <end position="2728"/>
    </location>
</feature>
<dbReference type="InterPro" id="IPR003889">
    <property type="entry name" value="FYrich_C"/>
</dbReference>
<dbReference type="InterPro" id="IPR001214">
    <property type="entry name" value="SET_dom"/>
</dbReference>
<dbReference type="InterPro" id="IPR011011">
    <property type="entry name" value="Znf_FYVE_PHD"/>
</dbReference>
<dbReference type="InterPro" id="IPR001965">
    <property type="entry name" value="Znf_PHD"/>
</dbReference>
<evidence type="ECO:0000256" key="5">
    <source>
        <dbReference type="ARBA" id="ARBA00022691"/>
    </source>
</evidence>
<feature type="region of interest" description="Disordered" evidence="16">
    <location>
        <begin position="105"/>
        <end position="129"/>
    </location>
</feature>
<dbReference type="FunFam" id="2.170.270.10:FF:000003">
    <property type="entry name" value="Histone-lysine N-methyltransferase"/>
    <property type="match status" value="1"/>
</dbReference>
<feature type="region of interest" description="Disordered" evidence="16">
    <location>
        <begin position="1067"/>
        <end position="1102"/>
    </location>
</feature>
<feature type="region of interest" description="Disordered" evidence="16">
    <location>
        <begin position="1264"/>
        <end position="1286"/>
    </location>
</feature>
<dbReference type="SMART" id="SM00508">
    <property type="entry name" value="PostSET"/>
    <property type="match status" value="1"/>
</dbReference>
<dbReference type="SUPFAM" id="SSF47095">
    <property type="entry name" value="HMG-box"/>
    <property type="match status" value="1"/>
</dbReference>
<feature type="domain" description="SET" evidence="18">
    <location>
        <begin position="4984"/>
        <end position="5100"/>
    </location>
</feature>
<evidence type="ECO:0000313" key="22">
    <source>
        <dbReference type="Proteomes" id="UP000494106"/>
    </source>
</evidence>
<feature type="compositionally biased region" description="Gly residues" evidence="16">
    <location>
        <begin position="1385"/>
        <end position="1394"/>
    </location>
</feature>
<dbReference type="FunFam" id="3.30.40.10:FF:000002">
    <property type="entry name" value="Histone-lysine N-methyltransferase"/>
    <property type="match status" value="1"/>
</dbReference>
<dbReference type="Pfam" id="PF00628">
    <property type="entry name" value="PHD"/>
    <property type="match status" value="1"/>
</dbReference>
<organism evidence="21 22">
    <name type="scientific">Arctia plantaginis</name>
    <name type="common">Wood tiger moth</name>
    <name type="synonym">Phalaena plantaginis</name>
    <dbReference type="NCBI Taxonomy" id="874455"/>
    <lineage>
        <taxon>Eukaryota</taxon>
        <taxon>Metazoa</taxon>
        <taxon>Ecdysozoa</taxon>
        <taxon>Arthropoda</taxon>
        <taxon>Hexapoda</taxon>
        <taxon>Insecta</taxon>
        <taxon>Pterygota</taxon>
        <taxon>Neoptera</taxon>
        <taxon>Endopterygota</taxon>
        <taxon>Lepidoptera</taxon>
        <taxon>Glossata</taxon>
        <taxon>Ditrysia</taxon>
        <taxon>Noctuoidea</taxon>
        <taxon>Erebidae</taxon>
        <taxon>Arctiinae</taxon>
        <taxon>Arctia</taxon>
    </lineage>
</organism>
<feature type="region of interest" description="Disordered" evidence="16">
    <location>
        <begin position="682"/>
        <end position="701"/>
    </location>
</feature>
<dbReference type="GO" id="GO:0003713">
    <property type="term" value="F:transcription coactivator activity"/>
    <property type="evidence" value="ECO:0007669"/>
    <property type="project" value="TreeGrafter"/>
</dbReference>
<feature type="compositionally biased region" description="Basic residues" evidence="16">
    <location>
        <begin position="4069"/>
        <end position="4083"/>
    </location>
</feature>
<proteinExistence type="predicted"/>
<dbReference type="CDD" id="cd15514">
    <property type="entry name" value="PHD6_KMT2C_like"/>
    <property type="match status" value="1"/>
</dbReference>
<dbReference type="GO" id="GO:0045944">
    <property type="term" value="P:positive regulation of transcription by RNA polymerase II"/>
    <property type="evidence" value="ECO:0007669"/>
    <property type="project" value="TreeGrafter"/>
</dbReference>
<evidence type="ECO:0000256" key="6">
    <source>
        <dbReference type="ARBA" id="ARBA00022723"/>
    </source>
</evidence>
<feature type="compositionally biased region" description="Polar residues" evidence="16">
    <location>
        <begin position="59"/>
        <end position="70"/>
    </location>
</feature>
<dbReference type="EMBL" id="CADEBC010000488">
    <property type="protein sequence ID" value="CAB3236695.1"/>
    <property type="molecule type" value="Genomic_DNA"/>
</dbReference>
<comment type="caution">
    <text evidence="21">The sequence shown here is derived from an EMBL/GenBank/DDBJ whole genome shotgun (WGS) entry which is preliminary data.</text>
</comment>
<dbReference type="Pfam" id="PF00856">
    <property type="entry name" value="SET"/>
    <property type="match status" value="1"/>
</dbReference>
<feature type="compositionally biased region" description="Low complexity" evidence="16">
    <location>
        <begin position="2601"/>
        <end position="2646"/>
    </location>
</feature>
<feature type="compositionally biased region" description="Basic and acidic residues" evidence="16">
    <location>
        <begin position="4309"/>
        <end position="4324"/>
    </location>
</feature>
<keyword evidence="13" id="KW-0539">Nucleus</keyword>
<feature type="compositionally biased region" description="Low complexity" evidence="16">
    <location>
        <begin position="2831"/>
        <end position="2846"/>
    </location>
</feature>
<dbReference type="Pfam" id="PF13771">
    <property type="entry name" value="zf-HC5HC2H"/>
    <property type="match status" value="2"/>
</dbReference>
<dbReference type="InterPro" id="IPR034732">
    <property type="entry name" value="EPHD"/>
</dbReference>
<feature type="region of interest" description="Disordered" evidence="16">
    <location>
        <begin position="3549"/>
        <end position="3573"/>
    </location>
</feature>
<feature type="compositionally biased region" description="Acidic residues" evidence="16">
    <location>
        <begin position="13"/>
        <end position="24"/>
    </location>
</feature>
<feature type="region of interest" description="Disordered" evidence="16">
    <location>
        <begin position="1"/>
        <end position="92"/>
    </location>
</feature>
<feature type="region of interest" description="Disordered" evidence="16">
    <location>
        <begin position="3911"/>
        <end position="3949"/>
    </location>
</feature>
<evidence type="ECO:0000256" key="9">
    <source>
        <dbReference type="ARBA" id="ARBA00022833"/>
    </source>
</evidence>
<feature type="region of interest" description="Disordered" evidence="16">
    <location>
        <begin position="3205"/>
        <end position="3247"/>
    </location>
</feature>
<dbReference type="InterPro" id="IPR046341">
    <property type="entry name" value="SET_dom_sf"/>
</dbReference>
<dbReference type="PROSITE" id="PS51543">
    <property type="entry name" value="FYRC"/>
    <property type="match status" value="1"/>
</dbReference>
<evidence type="ECO:0008006" key="23">
    <source>
        <dbReference type="Google" id="ProtNLM"/>
    </source>
</evidence>
<evidence type="ECO:0000256" key="7">
    <source>
        <dbReference type="ARBA" id="ARBA00022737"/>
    </source>
</evidence>
<evidence type="ECO:0000256" key="2">
    <source>
        <dbReference type="ARBA" id="ARBA00022553"/>
    </source>
</evidence>
<feature type="compositionally biased region" description="Basic and acidic residues" evidence="16">
    <location>
        <begin position="1920"/>
        <end position="1929"/>
    </location>
</feature>
<evidence type="ECO:0000256" key="4">
    <source>
        <dbReference type="ARBA" id="ARBA00022679"/>
    </source>
</evidence>
<feature type="compositionally biased region" description="Low complexity" evidence="16">
    <location>
        <begin position="3231"/>
        <end position="3247"/>
    </location>
</feature>
<feature type="region of interest" description="Disordered" evidence="16">
    <location>
        <begin position="3292"/>
        <end position="3315"/>
    </location>
</feature>
<dbReference type="Gene3D" id="1.10.30.10">
    <property type="entry name" value="High mobility group box domain"/>
    <property type="match status" value="1"/>
</dbReference>
<feature type="compositionally biased region" description="Pro residues" evidence="16">
    <location>
        <begin position="2167"/>
        <end position="2176"/>
    </location>
</feature>
<evidence type="ECO:0000256" key="1">
    <source>
        <dbReference type="ARBA" id="ARBA00004123"/>
    </source>
</evidence>
<dbReference type="PROSITE" id="PS50280">
    <property type="entry name" value="SET"/>
    <property type="match status" value="1"/>
</dbReference>
<feature type="region of interest" description="Disordered" evidence="16">
    <location>
        <begin position="1469"/>
        <end position="1531"/>
    </location>
</feature>
<keyword evidence="3" id="KW-0489">Methyltransferase</keyword>
<evidence type="ECO:0000256" key="12">
    <source>
        <dbReference type="ARBA" id="ARBA00023163"/>
    </source>
</evidence>
<evidence type="ECO:0000256" key="13">
    <source>
        <dbReference type="ARBA" id="ARBA00023242"/>
    </source>
</evidence>
<feature type="compositionally biased region" description="Polar residues" evidence="16">
    <location>
        <begin position="3919"/>
        <end position="3949"/>
    </location>
</feature>
<feature type="compositionally biased region" description="Low complexity" evidence="16">
    <location>
        <begin position="192"/>
        <end position="207"/>
    </location>
</feature>
<comment type="subcellular location">
    <subcellularLocation>
        <location evidence="1">Nucleus</location>
    </subcellularLocation>
</comment>
<feature type="region of interest" description="Disordered" evidence="16">
    <location>
        <begin position="2880"/>
        <end position="2922"/>
    </location>
</feature>
<dbReference type="CDD" id="cd19171">
    <property type="entry name" value="SET_KMT2C_2D"/>
    <property type="match status" value="1"/>
</dbReference>
<feature type="compositionally biased region" description="Basic and acidic residues" evidence="16">
    <location>
        <begin position="1"/>
        <end position="10"/>
    </location>
</feature>
<dbReference type="SUPFAM" id="SSF82199">
    <property type="entry name" value="SET domain"/>
    <property type="match status" value="1"/>
</dbReference>
<dbReference type="PROSITE" id="PS50016">
    <property type="entry name" value="ZF_PHD_2"/>
    <property type="match status" value="3"/>
</dbReference>
<dbReference type="GO" id="GO:0005700">
    <property type="term" value="C:polytene chromosome"/>
    <property type="evidence" value="ECO:0007669"/>
    <property type="project" value="UniProtKB-ARBA"/>
</dbReference>
<feature type="compositionally biased region" description="Polar residues" evidence="16">
    <location>
        <begin position="1488"/>
        <end position="1499"/>
    </location>
</feature>
<feature type="region of interest" description="Disordered" evidence="16">
    <location>
        <begin position="1379"/>
        <end position="1417"/>
    </location>
</feature>
<dbReference type="SUPFAM" id="SSF57903">
    <property type="entry name" value="FYVE/PHD zinc finger"/>
    <property type="match status" value="5"/>
</dbReference>
<feature type="region of interest" description="Disordered" evidence="16">
    <location>
        <begin position="1619"/>
        <end position="1717"/>
    </location>
</feature>
<feature type="region of interest" description="Disordered" evidence="16">
    <location>
        <begin position="2499"/>
        <end position="2862"/>
    </location>
</feature>
<feature type="coiled-coil region" evidence="15">
    <location>
        <begin position="2325"/>
        <end position="2359"/>
    </location>
</feature>
<feature type="compositionally biased region" description="Polar residues" evidence="16">
    <location>
        <begin position="591"/>
        <end position="609"/>
    </location>
</feature>
<keyword evidence="4" id="KW-0808">Transferase</keyword>
<dbReference type="PANTHER" id="PTHR45888:SF6">
    <property type="entry name" value="HL01030P-RELATED"/>
    <property type="match status" value="1"/>
</dbReference>
<feature type="compositionally biased region" description="Basic and acidic residues" evidence="16">
    <location>
        <begin position="3292"/>
        <end position="3303"/>
    </location>
</feature>
<evidence type="ECO:0000256" key="15">
    <source>
        <dbReference type="SAM" id="Coils"/>
    </source>
</evidence>
<dbReference type="GO" id="GO:0032259">
    <property type="term" value="P:methylation"/>
    <property type="evidence" value="ECO:0007669"/>
    <property type="project" value="UniProtKB-KW"/>
</dbReference>
<feature type="region of interest" description="Disordered" evidence="16">
    <location>
        <begin position="3434"/>
        <end position="3467"/>
    </location>
</feature>
<dbReference type="PANTHER" id="PTHR45888">
    <property type="entry name" value="HL01030P-RELATED"/>
    <property type="match status" value="1"/>
</dbReference>
<dbReference type="Proteomes" id="UP000494106">
    <property type="component" value="Unassembled WGS sequence"/>
</dbReference>
<dbReference type="CDD" id="cd15510">
    <property type="entry name" value="PHD2_KMT2C_like"/>
    <property type="match status" value="1"/>
</dbReference>
<evidence type="ECO:0000256" key="11">
    <source>
        <dbReference type="ARBA" id="ARBA00023015"/>
    </source>
</evidence>
<keyword evidence="9" id="KW-0862">Zinc</keyword>
<feature type="compositionally biased region" description="Basic residues" evidence="16">
    <location>
        <begin position="1092"/>
        <end position="1102"/>
    </location>
</feature>
<feature type="region of interest" description="Disordered" evidence="16">
    <location>
        <begin position="1826"/>
        <end position="1848"/>
    </location>
</feature>
<feature type="compositionally biased region" description="Low complexity" evidence="16">
    <location>
        <begin position="2655"/>
        <end position="2696"/>
    </location>
</feature>
<dbReference type="SMART" id="SM00542">
    <property type="entry name" value="FYRC"/>
    <property type="match status" value="1"/>
</dbReference>
<dbReference type="Gene3D" id="2.170.270.10">
    <property type="entry name" value="SET domain"/>
    <property type="match status" value="1"/>
</dbReference>
<dbReference type="InterPro" id="IPR036910">
    <property type="entry name" value="HMG_box_dom_sf"/>
</dbReference>
<feature type="compositionally biased region" description="Basic and acidic residues" evidence="16">
    <location>
        <begin position="4038"/>
        <end position="4048"/>
    </location>
</feature>
<feature type="compositionally biased region" description="Polar residues" evidence="16">
    <location>
        <begin position="35"/>
        <end position="44"/>
    </location>
</feature>
<feature type="domain" description="PHD-type" evidence="17">
    <location>
        <begin position="768"/>
        <end position="821"/>
    </location>
</feature>
<accession>A0A8S0ZWI6</accession>
<keyword evidence="5" id="KW-0949">S-adenosyl-L-methionine</keyword>
<feature type="domain" description="Post-SET" evidence="19">
    <location>
        <begin position="5108"/>
        <end position="5124"/>
    </location>
</feature>
<evidence type="ECO:0000259" key="19">
    <source>
        <dbReference type="PROSITE" id="PS50868"/>
    </source>
</evidence>
<gene>
    <name evidence="21" type="ORF">APLA_LOCUS6637</name>
</gene>
<keyword evidence="10" id="KW-0156">Chromatin regulator</keyword>
<feature type="region of interest" description="Disordered" evidence="16">
    <location>
        <begin position="580"/>
        <end position="610"/>
    </location>
</feature>
<feature type="compositionally biased region" description="Pro residues" evidence="16">
    <location>
        <begin position="1695"/>
        <end position="1713"/>
    </location>
</feature>
<feature type="compositionally biased region" description="Polar residues" evidence="16">
    <location>
        <begin position="2796"/>
        <end position="2813"/>
    </location>
</feature>
<dbReference type="SMART" id="SM00541">
    <property type="entry name" value="FYRN"/>
    <property type="match status" value="1"/>
</dbReference>
<sequence>MDVQDEHVLDVDLLADDGSEDEGEAPPSSEFYTGPGSTPTSCASSPRGEEPASPHGAISQPSFFHHQSYTRPFFTSGRRGPGRPRKEGPKLVREGKIVRRYRGGAGSLRGAKRHRGSRDDALEDMMDDDDFPIPPIPEEPPYMPEKWPGKVCALCNLSERSQLGQGEMRQIPCKLNDGDGSSTPAITSGNATPTNIVTPTSTPSTPLTPGLVSPPPELVDPNQHPLALPLSRRQKAFNKCKTPLYNMEHTDELSIIGHIESLELAGVVSSGSLYIHRCCLEFSPPFQEQVAATCNSEEEKEQMEEARIKGVVSNALSRKCAFCTRHGASIPCKMSCSKYFHLPCVLASGGFIDFHTKSSFCKDHLYQVPLICTADIDCRTCRTIGDIANLMTCVTCGAHYHGTCVGLAQLPGVRSGWSCRACRVCQVCRGETTMTSAPPTGHESRAVTCEHCDKVYHATCLRPVMATVPKYGWKCKCCRVCSDCGSRSPGAGPSSRWHAHYTVCDSCYQQRNKGSCCPLCRRAYRAAAYRDMIRCVLCKRYVHGMCDPDAEPTQYRLRKDQNASYEYNCPICKSQMPLTGSKSGSFDEDTVASTSQDSSFGDENSQQEQDPLAIEAKPDVGLGKGKPFSVSSKVAKKKIGGYKLKGGFPPAGKVGFSKRQRNMLDFGRKRGSKPKMRGVFGVPGLGLQRPQAPDNKTQEDDPGVENKLVLCSSKDKFVLTQDLCVMCGAIGTDSEGCLIACAQCGQTYHPYCVNIKVSQVIVTLGWRCLDCTVCEGCGARGDETLLLLCDDCDTTWHTYCARPQLADVPRGAWRCERCRRCLTCGTRDTLAWCDNYTECAPCASLVMCCVCSEPYSDGELIIQCEGCRRWLHASCDNIRSESDAEICCRAGYKCVLCRGRDVAPPHVQRALEAAPGPAPAAVLRPAPRPTPLSLGLAGEYYVDDVCLSQRGAHHMKQLEADLGITHTRRKRRFKNDNTDKDAVVQNADVEMADDSKPDSTAELKEEPGVNSNTNFKEGILWNVANDGPPPEGFTIYTTDSGLTVLRRKRQRNLNKLGIGGFVVRQRQTNAKAQADDDKEADGTQGCGESPSNKRKPRRKPRSKLMEQFPSYMQEAFFGKDLLEPNRVVVSSTASNPGESPGATVRPATPEGYRELRDFKWDIENSDSDGEDVLSALTSFNDHDVSVVISLNTEEIEVLNALKPKDEKDNTSTNADGSIKIKSEIDDGNLKHTEDSTALKNAILGPQSAESEPSTIATEGIPTVHSTKTEPIGSETGGSSQASTISPKDDLSLLGVNLDAMVRDGLPDMDSNDVDEIFKGVLTDDSQESQESSVSYVNTMANTPYSQQRQQLPSPMEYASPYTEFGGSSSNSGMSPLFSECSGSGASAGGAGAAGGSWAAPDSAPQPAPSYNQRTADKMRADESLGSAATISAVLYANMNHSEWKTEFPNWGDRVKQILKKWRALPSDQKAPYLQRARDNRSAIRMKKAQQSSSTTNEADTVTGAVAGGASPAPGGAGGASGTSSLSSTPVTTGCAVTAGTGPAGGGVRAPNVTVTAGGLLEADAHIRVLTPSEIMRTLPRLAHHHPRTHTELHKPSADWRDGAMQKQLDDAIHMALDSEQERACNQQRSAREAEQERQWKNLQQQRQQQTQQQQQIIHDQRMQAAMQRLRTPDGSSPPAVTGGPIGSIGALGPVPVGPGPATAGPPPPSPAPAEAPRSAFPAQRFPLHYGNNEDINRQLRDLLQRNNDKIWSPQDNGGDGQAFRQPLPVALRARAPLVHTQRPEQHQQLIMQQRIATADNSQLQQAVGNVQSQQLVDQKSNIIQTNAQGVEPKQETGQEQGSDEMDMGDMDKLEQDSANIGEVGDILTGLGGEDDEELFETLTAEIGEQFNILEYADPELAALNDAEHILDGLELADDGMPERHAKREPEDEVENGQDNKMYNDIQKAVKNIEAKSEIKPEVQDIKQELHEPKNESPAGQGPTHMSSDSLQRFITKNQQMALQNAMQAIKSEVKLESEDKPQQRQVFAQMFANAPRLQLHQQQQRPIQSSQFNQGGQPQVMNQQVVQRPQIQFAANQHMHFAQGGARTSAPAGAGGATASSAASNAASIVHAMTQQVNAALAAGRSYAVGTRLVAADGSVGVVRPDRTVALAHLPYNATVSGVPGVTRPPPPPPYPGTLRQQQPPPPPYPQNVNQEQPLLLEELLEQEKREQERDGEWVGGVGSGSVVAPPPVAPAPLAPPAVPLYGGVAPVAPPAPPERGEAEPHVRLLYEQWLKQYNAFAADQQRYYEVEVQKLRKIRKSLNSKQRQLRKSGNELLPNDAAELQRVSTEQQALQKHLEAARKQARQHSMLMQEYETKQRQQNPQLVQQTVINQQQITSNQTGFVPNQNLNQGQQVQQQGTMTRPLQLGLQGTNIQQQQTLIRTQQTVIGADGQSISQQRIGLVASPLTAQGRLLQGGRTLVIEQAGAPQQQLVRQLSGGQERPQSVGGMVQFGQQQLSGVRGSMQTGSQTPRPPGSRPAMSPLHVQSPHSQSPLHSLAPQSPLHHLTSPMQSPLHSQQSPLHHTSQSPLHPSTQSPLHTQQSPLHSQQSPMHVQQTNLSQQSPMHPQQSPMHPQQSPMHPQQSPMHPQQSPMHPQQSPMHQQSPLHAQQTQISSQHSPMPQQSPMHSQQSPMHLQQSPMHTQQSPMQTSMSPQHFLQQLQAQRTSPQLPTPSRSPQIYQQSQIQSPVAAHSPQLQNADFGSGRFPRPAPGCSPLPTRFARPPHHQQGMRVGVPFGGRQQTSPLGSPQPLPSPGNSANEMTRQQMLQRQQYSPMGGAPSSPSISRSPHVARTPTPSASPAASPAPNHDHGGGLHGPHAPAPIPPGYRYFKLGLFGGAPPWPPRDDERRRPTHLTKVSILKRRTPPRPRPTQIHSDDIDIPATSNDARSYVLYSQDALDYTHDDHADDTRRHDDDDVEEFVEHLDDDDIVLVEPDAISPEERIATEEDFEELIDSGKPEDEQEEESVIAQTRTETTTKTVAVISLSTGKQPSANVQQYKLVNSASGSPLARLPVLNATMLSPHTNTKILDEVSQATVASVSIANQTISVPVLTNLSMPIPSSHAGGAKTQIKKMPINLTNQPLAINMSSSSLSKPNSSVISVISSNVPKVASLNQPRVPVSILTQHQVKQKILKTIEKPMVLSLSNSKLSSLSVTHDATLPAKIFQDDAASPDSTVTSESNSDKDQSHPMTSTSQQLSSLTSHGSLQMERPSLFKEPTKDIDIETEISQQTELPHTLCLSDRTPLLLGKAEIKSPDPIPEKIPDNIMEGDDEDKPEDTIQGSLLLSYNKSIAEPPAPKPMPESKPDENVVKTIKAIVNQRKEMVIDSNMQITSDMAQESVQISIPSPTPSQERYLNDITMQEHSETAEGNTKHVETFEDMLCIFENIADDNKAYGVKQPSKPMNPSQHANVNVPKPEPKESPEQPTTFVKREPERLALQSATVPQLSPLSQPAELTSNMANVSQQLRTIMSSLNNNASKVETQTIIRKSSDAATPTQVNFENLLPSSKVEVTASRPSPIQRIEKPTTPMSNTENIPMNAAQAIGSRVNALSNMSQIRKSPTISPINSPVGMQNSLMKSPAQSPLISNQQPFQSMEDSGPPSTASQVIQMPALSKIHSSTTPANIIHSNTITTSMGNYQQKNQVLPTSILGHTLLQPTRQINTSNLNFNQQSISSSQPPALVMTSRSTMSNKETPPNVTVRPHSVVSASINQMQPKPPQGSINFITSSKLLHTQLTSPLKRSKSTDEPKSEVIVGHIQPTKRHSVEAVVVKSEPMETDEPNTSTAFADTTNKHVIQQSTANQKNDESQNVLLKQLLQTTTTAATVVPQRTMTIQRTAPALGSIPSLEAQLARPSIPPPTISLAQEVEIPKNSPRHLHNPIINSPFTSRPLQTSVPTSSISPLTQTSTQSLMDVRKPPVKILNKDDTTPMPENSPTIKSMPMYPMNLDNQQLHQAIKKEIAPPQQSPVNRFSPLEVKRELLDESSQQSATSGVSTASDQGKMDQPMKEEFPENANTDVPLEAAPETPSEAKKRKRREYQQKKRKIQMNMKQAAENNMNPANAKKRPRKGSRYDEDYDTFIDNLMVQLRSMPAMQIQEPALTTNFAVCPLFGSGDLTKLKNKDYDILKGDLTGEFGNAKIPNVADYYNTKPFGEEEPLPEKPPASTQRGFYDQEFQPIVFEEDPEDKKLDFICKERDTDTPDSIVSCSSPECFDMEPLNRFPGLRLIDDEEEDDDSDCASGRISPAIPIIAPVPIRVKPVSLYQAKEEEENQKDLKYLETDPAKSKNVDSPGSTETNENVTVTLTLTSGAAEDILGVLKELAGILHIPPPTSYQIIERTATPPSHKLGLYRSKGKDGKEGTPIDIQSILNGAAKFCRHCDVVILDSVVRAKASEFPLLSANKGNAGEILCDSDSDLYFCSTQCYESFAWRPTNIILDGKSKATVKEDSKSDTDANLSKDRDDFDTASTESMETDDLDIKPDIKDEKMDLSFMDSLDNDELMKEVGDDVSALDEDLKSEQDEKSNQSSIAEKEKFKGIRYKAWSPGCIGPPVKYKRPTDRELTELVFRTGVAIMPVTNEDTRKCELCGIQGDGVADGVSRLLNCDVNRWVHLNCALWSEGVYETVSGALMNVETALAAGSNATCAVCRRLGATVRCFKVRCGSVYHLGCAVKDNCVFYKNKSAFCSSHAPKNEKDNELTTLSVQRRVYISRDEQRQVASVMLHSDTNHLIRVGGLIFLSPGHLLPHQLAAFHTPNYIYPIGYKIVRFYWSMTRANTRCRYLCWISEEEGRPRFHVRAQDEPRGELAAPTPRAAWANVLDAVAALREGRSEDGVLKLWPNYVTGEDLFGLTEPAVVRVLESLPGIETLSDYRFKFGRSALLEGGLAVNPSGCARSEARARCTWRRATRSLLPAAPPPPPALDHPACPYSKQFVHTKSSQYKKMKSEWRNNVYLARSKISGLGLYAARDLEKHTMVIEYIGEIIRSQLSEIREKQYEAKNRGIYMFRLDERRVVDATLSGGLARYINHSCQPNCVAETVEVDRHLRIIIFAKRRIARGEELAYDYKFDIEDDAHKIMCMCGAPNCRKWMN</sequence>
<feature type="domain" description="PHD-type" evidence="17">
    <location>
        <begin position="422"/>
        <end position="481"/>
    </location>
</feature>
<feature type="compositionally biased region" description="Polar residues" evidence="16">
    <location>
        <begin position="3441"/>
        <end position="3450"/>
    </location>
</feature>
<feature type="region of interest" description="Disordered" evidence="16">
    <location>
        <begin position="2161"/>
        <end position="2194"/>
    </location>
</feature>
<evidence type="ECO:0000256" key="3">
    <source>
        <dbReference type="ARBA" id="ARBA00022603"/>
    </source>
</evidence>
<dbReference type="InterPro" id="IPR003616">
    <property type="entry name" value="Post-SET_dom"/>
</dbReference>
<feature type="region of interest" description="Disordered" evidence="16">
    <location>
        <begin position="187"/>
        <end position="207"/>
    </location>
</feature>
<feature type="region of interest" description="Disordered" evidence="16">
    <location>
        <begin position="4305"/>
        <end position="4336"/>
    </location>
</feature>
<dbReference type="PROSITE" id="PS51805">
    <property type="entry name" value="EPHD"/>
    <property type="match status" value="1"/>
</dbReference>
<dbReference type="CDD" id="cd15509">
    <property type="entry name" value="PHD1_KMT2C_like"/>
    <property type="match status" value="1"/>
</dbReference>
<dbReference type="GO" id="GO:0044666">
    <property type="term" value="C:MLL3/4 complex"/>
    <property type="evidence" value="ECO:0007669"/>
    <property type="project" value="TreeGrafter"/>
</dbReference>
<feature type="compositionally biased region" description="Low complexity" evidence="16">
    <location>
        <begin position="1395"/>
        <end position="1404"/>
    </location>
</feature>
<dbReference type="OrthoDB" id="308383at2759"/>
<reference evidence="21 22" key="1">
    <citation type="submission" date="2020-04" db="EMBL/GenBank/DDBJ databases">
        <authorList>
            <person name="Wallbank WR R."/>
            <person name="Pardo Diaz C."/>
            <person name="Kozak K."/>
            <person name="Martin S."/>
            <person name="Jiggins C."/>
            <person name="Moest M."/>
            <person name="Warren A I."/>
            <person name="Byers J.R.P. K."/>
            <person name="Montejo-Kovacevich G."/>
            <person name="Yen C E."/>
        </authorList>
    </citation>
    <scope>NUCLEOTIDE SEQUENCE [LARGE SCALE GENOMIC DNA]</scope>
</reference>
<dbReference type="FunFam" id="3.30.40.10:FF:000852">
    <property type="entry name" value="Histone-lysine N-methyltransferase 2C"/>
    <property type="match status" value="1"/>
</dbReference>
<evidence type="ECO:0000259" key="18">
    <source>
        <dbReference type="PROSITE" id="PS50280"/>
    </source>
</evidence>
<evidence type="ECO:0000313" key="21">
    <source>
        <dbReference type="EMBL" id="CAB3236695.1"/>
    </source>
</evidence>
<feature type="compositionally biased region" description="Low complexity" evidence="16">
    <location>
        <begin position="1640"/>
        <end position="1657"/>
    </location>
</feature>
<feature type="compositionally biased region" description="Polar residues" evidence="16">
    <location>
        <begin position="4021"/>
        <end position="4036"/>
    </location>
</feature>
<feature type="domain" description="PHD-type" evidence="20">
    <location>
        <begin position="4617"/>
        <end position="4725"/>
    </location>
</feature>
<feature type="compositionally biased region" description="Polar residues" evidence="16">
    <location>
        <begin position="1276"/>
        <end position="1285"/>
    </location>
</feature>
<dbReference type="InterPro" id="IPR003888">
    <property type="entry name" value="FYrich_N"/>
</dbReference>
<keyword evidence="22" id="KW-1185">Reference proteome</keyword>
<protein>
    <recommendedName>
        <fullName evidence="23">Histone-lysine N-methyltransferase 2C</fullName>
    </recommendedName>
</protein>
<dbReference type="InterPro" id="IPR013083">
    <property type="entry name" value="Znf_RING/FYVE/PHD"/>
</dbReference>
<feature type="compositionally biased region" description="Basic and acidic residues" evidence="16">
    <location>
        <begin position="993"/>
        <end position="1007"/>
    </location>
</feature>